<evidence type="ECO:0000256" key="3">
    <source>
        <dbReference type="ARBA" id="ARBA00022490"/>
    </source>
</evidence>
<feature type="compositionally biased region" description="Basic and acidic residues" evidence="6">
    <location>
        <begin position="522"/>
        <end position="532"/>
    </location>
</feature>
<dbReference type="GeneID" id="25031763"/>
<feature type="compositionally biased region" description="Polar residues" evidence="6">
    <location>
        <begin position="506"/>
        <end position="517"/>
    </location>
</feature>
<dbReference type="HOGENOM" id="CLU_483252_0_0_1"/>
<protein>
    <submittedName>
        <fullName evidence="8">CUE domain-containing protein Cue3</fullName>
    </submittedName>
</protein>
<evidence type="ECO:0000256" key="6">
    <source>
        <dbReference type="SAM" id="MobiDB-lite"/>
    </source>
</evidence>
<proteinExistence type="predicted"/>
<dbReference type="SMART" id="SM00546">
    <property type="entry name" value="CUE"/>
    <property type="match status" value="1"/>
</dbReference>
<dbReference type="RefSeq" id="XP_013016733.1">
    <property type="nucleotide sequence ID" value="XM_013161279.1"/>
</dbReference>
<dbReference type="Pfam" id="PF02845">
    <property type="entry name" value="CUE"/>
    <property type="match status" value="1"/>
</dbReference>
<dbReference type="eggNOG" id="KOG4501">
    <property type="taxonomic scope" value="Eukaryota"/>
</dbReference>
<accession>S9Q1H2</accession>
<reference evidence="8 9" key="1">
    <citation type="journal article" date="2011" name="Science">
        <title>Comparative functional genomics of the fission yeasts.</title>
        <authorList>
            <person name="Rhind N."/>
            <person name="Chen Z."/>
            <person name="Yassour M."/>
            <person name="Thompson D.A."/>
            <person name="Haas B.J."/>
            <person name="Habib N."/>
            <person name="Wapinski I."/>
            <person name="Roy S."/>
            <person name="Lin M.F."/>
            <person name="Heiman D.I."/>
            <person name="Young S.K."/>
            <person name="Furuya K."/>
            <person name="Guo Y."/>
            <person name="Pidoux A."/>
            <person name="Chen H.M."/>
            <person name="Robbertse B."/>
            <person name="Goldberg J.M."/>
            <person name="Aoki K."/>
            <person name="Bayne E.H."/>
            <person name="Berlin A.M."/>
            <person name="Desjardins C.A."/>
            <person name="Dobbs E."/>
            <person name="Dukaj L."/>
            <person name="Fan L."/>
            <person name="FitzGerald M.G."/>
            <person name="French C."/>
            <person name="Gujja S."/>
            <person name="Hansen K."/>
            <person name="Keifenheim D."/>
            <person name="Levin J.Z."/>
            <person name="Mosher R.A."/>
            <person name="Mueller C.A."/>
            <person name="Pfiffner J."/>
            <person name="Priest M."/>
            <person name="Russ C."/>
            <person name="Smialowska A."/>
            <person name="Swoboda P."/>
            <person name="Sykes S.M."/>
            <person name="Vaughn M."/>
            <person name="Vengrova S."/>
            <person name="Yoder R."/>
            <person name="Zeng Q."/>
            <person name="Allshire R."/>
            <person name="Baulcombe D."/>
            <person name="Birren B.W."/>
            <person name="Brown W."/>
            <person name="Ekwall K."/>
            <person name="Kellis M."/>
            <person name="Leatherwood J."/>
            <person name="Levin H."/>
            <person name="Margalit H."/>
            <person name="Martienssen R."/>
            <person name="Nieduszynski C.A."/>
            <person name="Spatafora J.W."/>
            <person name="Friedman N."/>
            <person name="Dalgaard J.Z."/>
            <person name="Baumann P."/>
            <person name="Niki H."/>
            <person name="Regev A."/>
            <person name="Nusbaum C."/>
        </authorList>
    </citation>
    <scope>NUCLEOTIDE SEQUENCE [LARGE SCALE GENOMIC DNA]</scope>
    <source>
        <strain evidence="9">yFS286</strain>
    </source>
</reference>
<feature type="compositionally biased region" description="Pro residues" evidence="6">
    <location>
        <begin position="319"/>
        <end position="329"/>
    </location>
</feature>
<evidence type="ECO:0000256" key="1">
    <source>
        <dbReference type="ARBA" id="ARBA00004123"/>
    </source>
</evidence>
<dbReference type="InterPro" id="IPR003892">
    <property type="entry name" value="CUE"/>
</dbReference>
<gene>
    <name evidence="8" type="ORF">SOCG_02789</name>
</gene>
<evidence type="ECO:0000256" key="4">
    <source>
        <dbReference type="ARBA" id="ARBA00022786"/>
    </source>
</evidence>
<feature type="region of interest" description="Disordered" evidence="6">
    <location>
        <begin position="310"/>
        <end position="331"/>
    </location>
</feature>
<comment type="subcellular location">
    <subcellularLocation>
        <location evidence="2">Cytoplasm</location>
    </subcellularLocation>
    <subcellularLocation>
        <location evidence="1">Nucleus</location>
    </subcellularLocation>
</comment>
<dbReference type="OrthoDB" id="5577209at2759"/>
<dbReference type="GO" id="GO:0043130">
    <property type="term" value="F:ubiquitin binding"/>
    <property type="evidence" value="ECO:0007669"/>
    <property type="project" value="InterPro"/>
</dbReference>
<keyword evidence="5" id="KW-0539">Nucleus</keyword>
<feature type="region of interest" description="Disordered" evidence="6">
    <location>
        <begin position="506"/>
        <end position="566"/>
    </location>
</feature>
<dbReference type="PANTHER" id="PTHR12493">
    <property type="entry name" value="CUE DOMAIN CONTAINING 2"/>
    <property type="match status" value="1"/>
</dbReference>
<feature type="compositionally biased region" description="Basic residues" evidence="6">
    <location>
        <begin position="549"/>
        <end position="559"/>
    </location>
</feature>
<dbReference type="PROSITE" id="PS51140">
    <property type="entry name" value="CUE"/>
    <property type="match status" value="1"/>
</dbReference>
<evidence type="ECO:0000313" key="8">
    <source>
        <dbReference type="EMBL" id="EPX73568.1"/>
    </source>
</evidence>
<keyword evidence="3" id="KW-0963">Cytoplasm</keyword>
<dbReference type="GO" id="GO:0005634">
    <property type="term" value="C:nucleus"/>
    <property type="evidence" value="ECO:0007669"/>
    <property type="project" value="UniProtKB-SubCell"/>
</dbReference>
<evidence type="ECO:0000259" key="7">
    <source>
        <dbReference type="PROSITE" id="PS51140"/>
    </source>
</evidence>
<feature type="domain" description="CUE" evidence="7">
    <location>
        <begin position="266"/>
        <end position="309"/>
    </location>
</feature>
<name>S9Q1H2_SCHOY</name>
<keyword evidence="4" id="KW-0833">Ubl conjugation pathway</keyword>
<organism evidence="8 9">
    <name type="scientific">Schizosaccharomyces octosporus (strain yFS286)</name>
    <name type="common">Fission yeast</name>
    <name type="synonym">Octosporomyces octosporus</name>
    <dbReference type="NCBI Taxonomy" id="483514"/>
    <lineage>
        <taxon>Eukaryota</taxon>
        <taxon>Fungi</taxon>
        <taxon>Dikarya</taxon>
        <taxon>Ascomycota</taxon>
        <taxon>Taphrinomycotina</taxon>
        <taxon>Schizosaccharomycetes</taxon>
        <taxon>Schizosaccharomycetales</taxon>
        <taxon>Schizosaccharomycetaceae</taxon>
        <taxon>Schizosaccharomyces</taxon>
    </lineage>
</organism>
<sequence>MDKNVASLEAGLVQQLLSTKDDAWKNLAPAAVELVAAQMDQVWQQAGSHHLHRNEQDEIHLIYLLHRCLKSHLITPKTIMQVCACFLTSSDTVKNLAWSFCKESDSDGMALQFTQYFQSFEKIFSIDLCRLFIVWTAVHCMSSSVYYPALLDLLPILSKVIRQNIDNPNNVEEMEKEFWLKRLVQHCLYHTSDSSLLFYLEMFLDSHELQQCLVVILEDQTLLKRVKDHGNPEIRMMLDNALKHYRQLQAKQASTVSRDTSNTFGVDSNDVQNLVELFPQLTIEKAADYLAHSNGQMDLACEAILTNSTIPDESSSSSHPPPPSAPPVPLKFNDTVKAIVPNHAPSSANVESSQEQDRLDLLNVDPENIYVNKKPLKDDFWKSSAPSNQKARILDLLALAEDDEYDDTYDNTDAVAPVDPGVQDDDPEATPSIAHDYQRYINQVLLSAYEKDPKVFEQSARKTKERADLIKQVDNAMTHEQIEGWRRMFTKDTKFASLIKREVQFESGNQNVGSLNRSKYRKSNDKPEEIVEKPSTPRPSRPPPNPALAKKKYVRRKPNKSSNEKK</sequence>
<dbReference type="Proteomes" id="UP000016088">
    <property type="component" value="Unassembled WGS sequence"/>
</dbReference>
<dbReference type="AlphaFoldDB" id="S9Q1H2"/>
<evidence type="ECO:0000256" key="2">
    <source>
        <dbReference type="ARBA" id="ARBA00004496"/>
    </source>
</evidence>
<evidence type="ECO:0000256" key="5">
    <source>
        <dbReference type="ARBA" id="ARBA00023242"/>
    </source>
</evidence>
<dbReference type="PANTHER" id="PTHR12493:SF0">
    <property type="entry name" value="CUE DOMAIN-CONTAINING PROTEIN 2"/>
    <property type="match status" value="1"/>
</dbReference>
<keyword evidence="9" id="KW-1185">Reference proteome</keyword>
<dbReference type="OMA" id="MFLDSHE"/>
<feature type="compositionally biased region" description="Pro residues" evidence="6">
    <location>
        <begin position="536"/>
        <end position="546"/>
    </location>
</feature>
<dbReference type="VEuPathDB" id="FungiDB:SOCG_02789"/>
<evidence type="ECO:0000313" key="9">
    <source>
        <dbReference type="Proteomes" id="UP000016088"/>
    </source>
</evidence>
<dbReference type="GO" id="GO:0005737">
    <property type="term" value="C:cytoplasm"/>
    <property type="evidence" value="ECO:0007669"/>
    <property type="project" value="UniProtKB-SubCell"/>
</dbReference>
<dbReference type="EMBL" id="KE503206">
    <property type="protein sequence ID" value="EPX73568.1"/>
    <property type="molecule type" value="Genomic_DNA"/>
</dbReference>